<accession>A0A1C6RAZ2</accession>
<feature type="transmembrane region" description="Helical" evidence="2">
    <location>
        <begin position="301"/>
        <end position="322"/>
    </location>
</feature>
<name>A0A1C6RAZ2_9ACTN</name>
<dbReference type="Proteomes" id="UP000199413">
    <property type="component" value="Unassembled WGS sequence"/>
</dbReference>
<evidence type="ECO:0000256" key="2">
    <source>
        <dbReference type="SAM" id="Phobius"/>
    </source>
</evidence>
<keyword evidence="2" id="KW-0812">Transmembrane</keyword>
<gene>
    <name evidence="3" type="ORF">GA0070624_0370</name>
</gene>
<feature type="transmembrane region" description="Helical" evidence="2">
    <location>
        <begin position="184"/>
        <end position="206"/>
    </location>
</feature>
<keyword evidence="2" id="KW-0472">Membrane</keyword>
<organism evidence="3 4">
    <name type="scientific">Micromonospora rhizosphaerae</name>
    <dbReference type="NCBI Taxonomy" id="568872"/>
    <lineage>
        <taxon>Bacteria</taxon>
        <taxon>Bacillati</taxon>
        <taxon>Actinomycetota</taxon>
        <taxon>Actinomycetes</taxon>
        <taxon>Micromonosporales</taxon>
        <taxon>Micromonosporaceae</taxon>
        <taxon>Micromonospora</taxon>
    </lineage>
</organism>
<feature type="transmembrane region" description="Helical" evidence="2">
    <location>
        <begin position="264"/>
        <end position="281"/>
    </location>
</feature>
<reference evidence="4" key="1">
    <citation type="submission" date="2016-06" db="EMBL/GenBank/DDBJ databases">
        <authorList>
            <person name="Varghese N."/>
            <person name="Submissions Spin"/>
        </authorList>
    </citation>
    <scope>NUCLEOTIDE SEQUENCE [LARGE SCALE GENOMIC DNA]</scope>
    <source>
        <strain evidence="4">DSM 45431</strain>
    </source>
</reference>
<feature type="transmembrane region" description="Helical" evidence="2">
    <location>
        <begin position="141"/>
        <end position="164"/>
    </location>
</feature>
<feature type="compositionally biased region" description="Pro residues" evidence="1">
    <location>
        <begin position="1"/>
        <end position="23"/>
    </location>
</feature>
<proteinExistence type="predicted"/>
<evidence type="ECO:0000313" key="3">
    <source>
        <dbReference type="EMBL" id="SCL14263.1"/>
    </source>
</evidence>
<feature type="transmembrane region" description="Helical" evidence="2">
    <location>
        <begin position="241"/>
        <end position="258"/>
    </location>
</feature>
<feature type="transmembrane region" description="Helical" evidence="2">
    <location>
        <begin position="342"/>
        <end position="368"/>
    </location>
</feature>
<dbReference type="STRING" id="568872.GA0070624_0370"/>
<evidence type="ECO:0008006" key="5">
    <source>
        <dbReference type="Google" id="ProtNLM"/>
    </source>
</evidence>
<feature type="compositionally biased region" description="Low complexity" evidence="1">
    <location>
        <begin position="70"/>
        <end position="80"/>
    </location>
</feature>
<dbReference type="AlphaFoldDB" id="A0A1C6RAZ2"/>
<feature type="compositionally biased region" description="Low complexity" evidence="1">
    <location>
        <begin position="39"/>
        <end position="60"/>
    </location>
</feature>
<dbReference type="EMBL" id="FMHV01000002">
    <property type="protein sequence ID" value="SCL14263.1"/>
    <property type="molecule type" value="Genomic_DNA"/>
</dbReference>
<protein>
    <recommendedName>
        <fullName evidence="5">Membrane domain of glycerophosphoryl diester phosphodiesterase</fullName>
    </recommendedName>
</protein>
<dbReference type="OrthoDB" id="3404556at2"/>
<evidence type="ECO:0000256" key="1">
    <source>
        <dbReference type="SAM" id="MobiDB-lite"/>
    </source>
</evidence>
<keyword evidence="2" id="KW-1133">Transmembrane helix</keyword>
<feature type="region of interest" description="Disordered" evidence="1">
    <location>
        <begin position="1"/>
        <end position="80"/>
    </location>
</feature>
<sequence length="390" mass="39557">MSDQPPSGPTEPASPLPPDPGRPVDPTSATSPAADPTVPGQWAGPDPAGPGQPAAPFGPGQPAGPPFPWDPAALQPQGWVWPPSGVPVPAGPYPALPGQPYGWYPAGAGCDPNDPLVTPPNAGLSGWFSRCTGALRRSWRLLIPIMLLTQAAPAAAVSLLSLGLNPSAQLETLPGDGSAPLPDGYLADVAAFGGAVLLGSLLLGLLQSLGWAAGTWAVTRQAAGEPADLGGALRYGLRRALGLWGWTLLSSVLIGVGVCFCVLPGIYLAFATALAGPVYLFERENPIGRSFRMFHERFGPVLGRLALVAAVLIVGSVVGGVLESVGMLPFGTDPLATPGATAGAVAVIVVAAVLVVPVYLVQLVGLLATYAEQRAHEGPVNAARLAAELG</sequence>
<evidence type="ECO:0000313" key="4">
    <source>
        <dbReference type="Proteomes" id="UP000199413"/>
    </source>
</evidence>
<keyword evidence="4" id="KW-1185">Reference proteome</keyword>